<dbReference type="AlphaFoldDB" id="A0AAV5SXP3"/>
<comment type="caution">
    <text evidence="1">The sequence shown here is derived from an EMBL/GenBank/DDBJ whole genome shotgun (WGS) entry which is preliminary data.</text>
</comment>
<protein>
    <recommendedName>
        <fullName evidence="3">C2H2-type domain-containing protein</fullName>
    </recommendedName>
</protein>
<feature type="non-terminal residue" evidence="1">
    <location>
        <position position="1"/>
    </location>
</feature>
<dbReference type="EMBL" id="BTSX01000002">
    <property type="protein sequence ID" value="GMS85029.1"/>
    <property type="molecule type" value="Genomic_DNA"/>
</dbReference>
<name>A0AAV5SXP3_9BILA</name>
<evidence type="ECO:0000313" key="1">
    <source>
        <dbReference type="EMBL" id="GMS85029.1"/>
    </source>
</evidence>
<organism evidence="1 2">
    <name type="scientific">Pristionchus entomophagus</name>
    <dbReference type="NCBI Taxonomy" id="358040"/>
    <lineage>
        <taxon>Eukaryota</taxon>
        <taxon>Metazoa</taxon>
        <taxon>Ecdysozoa</taxon>
        <taxon>Nematoda</taxon>
        <taxon>Chromadorea</taxon>
        <taxon>Rhabditida</taxon>
        <taxon>Rhabditina</taxon>
        <taxon>Diplogasteromorpha</taxon>
        <taxon>Diplogasteroidea</taxon>
        <taxon>Neodiplogasteridae</taxon>
        <taxon>Pristionchus</taxon>
    </lineage>
</organism>
<sequence length="88" mass="10287">AYNSEIDRFVELLKRIREKKNEKKVYDAVMLTYTNLKGTKCSQCSVTIDCYNNFISHMVSAQHVKLMRNNGVSRNSIIFLSEEFKKFA</sequence>
<accession>A0AAV5SXP3</accession>
<evidence type="ECO:0000313" key="2">
    <source>
        <dbReference type="Proteomes" id="UP001432027"/>
    </source>
</evidence>
<dbReference type="Proteomes" id="UP001432027">
    <property type="component" value="Unassembled WGS sequence"/>
</dbReference>
<gene>
    <name evidence="1" type="ORF">PENTCL1PPCAC_7204</name>
</gene>
<keyword evidence="2" id="KW-1185">Reference proteome</keyword>
<proteinExistence type="predicted"/>
<reference evidence="1" key="1">
    <citation type="submission" date="2023-10" db="EMBL/GenBank/DDBJ databases">
        <title>Genome assembly of Pristionchus species.</title>
        <authorList>
            <person name="Yoshida K."/>
            <person name="Sommer R.J."/>
        </authorList>
    </citation>
    <scope>NUCLEOTIDE SEQUENCE</scope>
    <source>
        <strain evidence="1">RS0144</strain>
    </source>
</reference>
<evidence type="ECO:0008006" key="3">
    <source>
        <dbReference type="Google" id="ProtNLM"/>
    </source>
</evidence>